<evidence type="ECO:0000256" key="6">
    <source>
        <dbReference type="SAM" id="MobiDB-lite"/>
    </source>
</evidence>
<feature type="transmembrane region" description="Helical" evidence="7">
    <location>
        <begin position="669"/>
        <end position="694"/>
    </location>
</feature>
<gene>
    <name evidence="9" type="primary">LOC107697050</name>
</gene>
<sequence length="785" mass="86343">GEAPPHTASETTIQSTGGSGEQVALSASEHNSTLDADTVDHSALNNSNQSPQSTSDTRSVTPPTTPAVAVRELVVSAGKNVEVTLPRNEVELNAFVVPAPPSGANYAFNWRLRTHPKDYSGEMEGEHSKTLKLSKLTVGLYEFEVVVDGDGAHGEGYVNVTVNPELRINKPPVAVVSPKYQEISLPTSSTVIDGSQSTDDDKVVSWHWEEVKGPLREEKASGDTAILTLTNLVPGNYTFSLTVTDSDGAQNSTQAMLLVNKATDYRPTANAGPNQVITLPRNYITLYGNQSTDDHENLSYEWSLSPESKGKVVEMQGVRTPILQLSAMQEGDYTFQLTVTDSSGQQDTAQVTVIVQPENNKPPVADAGPDKELTLPVDRTTLDGSKSSDDQKIATYHWTKTKGPEGVKIDNADTAVAVVTGLKEGEYIFTLTVTDERMLENSDTVSVIVREEDDQPPVAKVLSSPPITLPIRTSEIHTSLSLSLFLKVLFLGNLVEGKYTFTLTVTDSKGKTSTDRGTVEVRPDVYERELVELILEVAVAQVSRRQKDMLIRQVGVLLGVLDSDISVREISTFNEHSTRLVFLVSGGPGRPPLTGHSVAMELRNKFRKQKNEFLIFRARRVDTVICQLNCSSHGECDSFTRRCVCHPFWMENLFNTYFWDAESNCEWSVLYVTIASFMIVVAIATVIWGIVCCCRKRKSKVRRKSRYKMLEGDDQESLELQLPRPVPAPTSSALMHSDSDLESDDGQAGIPWSDRERGKLLPPQNGSLRNGQGPHKPKKQREELL</sequence>
<reference evidence="9" key="2">
    <citation type="submission" date="2025-09" db="UniProtKB">
        <authorList>
            <consortium name="Ensembl"/>
        </authorList>
    </citation>
    <scope>IDENTIFICATION</scope>
</reference>
<keyword evidence="4 7" id="KW-0472">Membrane</keyword>
<dbReference type="Pfam" id="PF23620">
    <property type="entry name" value="KIAA0319"/>
    <property type="match status" value="1"/>
</dbReference>
<dbReference type="InterPro" id="IPR013783">
    <property type="entry name" value="Ig-like_fold"/>
</dbReference>
<organism evidence="9 10">
    <name type="scientific">Sinocyclocheilus anshuiensis</name>
    <dbReference type="NCBI Taxonomy" id="1608454"/>
    <lineage>
        <taxon>Eukaryota</taxon>
        <taxon>Metazoa</taxon>
        <taxon>Chordata</taxon>
        <taxon>Craniata</taxon>
        <taxon>Vertebrata</taxon>
        <taxon>Euteleostomi</taxon>
        <taxon>Actinopterygii</taxon>
        <taxon>Neopterygii</taxon>
        <taxon>Teleostei</taxon>
        <taxon>Ostariophysi</taxon>
        <taxon>Cypriniformes</taxon>
        <taxon>Cyprinidae</taxon>
        <taxon>Cyprininae</taxon>
        <taxon>Sinocyclocheilus</taxon>
    </lineage>
</organism>
<keyword evidence="3 7" id="KW-1133">Transmembrane helix</keyword>
<dbReference type="InterPro" id="IPR035986">
    <property type="entry name" value="PKD_dom_sf"/>
</dbReference>
<dbReference type="SMART" id="SM00089">
    <property type="entry name" value="PKD"/>
    <property type="match status" value="4"/>
</dbReference>
<feature type="region of interest" description="Disordered" evidence="6">
    <location>
        <begin position="728"/>
        <end position="785"/>
    </location>
</feature>
<dbReference type="GO" id="GO:0016020">
    <property type="term" value="C:membrane"/>
    <property type="evidence" value="ECO:0007669"/>
    <property type="project" value="UniProtKB-SubCell"/>
</dbReference>
<dbReference type="FunFam" id="2.60.40.10:FF:000319">
    <property type="entry name" value="Dyslexia-associated protein KIAA0319 homolog"/>
    <property type="match status" value="1"/>
</dbReference>
<dbReference type="InterPro" id="IPR056502">
    <property type="entry name" value="KIAA0319-like_C"/>
</dbReference>
<evidence type="ECO:0000259" key="8">
    <source>
        <dbReference type="PROSITE" id="PS50093"/>
    </source>
</evidence>
<protein>
    <submittedName>
        <fullName evidence="9">Dyslexia-associated protein KIAA0319-like protein</fullName>
    </submittedName>
</protein>
<keyword evidence="10" id="KW-1185">Reference proteome</keyword>
<dbReference type="Proteomes" id="UP000472260">
    <property type="component" value="Unassembled WGS sequence"/>
</dbReference>
<dbReference type="Ensembl" id="ENSSANT00000022726.1">
    <property type="protein sequence ID" value="ENSSANP00000021321.1"/>
    <property type="gene ID" value="ENSSANG00000010398.1"/>
</dbReference>
<dbReference type="PANTHER" id="PTHR46182:SF3">
    <property type="entry name" value="DYSLEXIA-ASSOCIATED PROTEIN KIAA0319-LIKE PROTEIN"/>
    <property type="match status" value="1"/>
</dbReference>
<dbReference type="InterPro" id="IPR022409">
    <property type="entry name" value="PKD/Chitinase_dom"/>
</dbReference>
<keyword evidence="5" id="KW-0325">Glycoprotein</keyword>
<dbReference type="FunFam" id="2.60.40.10:FF:000257">
    <property type="entry name" value="Dyslexia-associated protein KIAA0319-like"/>
    <property type="match status" value="1"/>
</dbReference>
<keyword evidence="2 7" id="KW-0812">Transmembrane</keyword>
<dbReference type="AlphaFoldDB" id="A0A671LQ07"/>
<accession>A0A671LQ07</accession>
<dbReference type="FunFam" id="2.60.40.10:FF:002107">
    <property type="entry name" value="Si:ch211-193k19.1"/>
    <property type="match status" value="1"/>
</dbReference>
<dbReference type="Pfam" id="PF22352">
    <property type="entry name" value="K319L-like_PKD"/>
    <property type="match status" value="4"/>
</dbReference>
<evidence type="ECO:0000256" key="7">
    <source>
        <dbReference type="SAM" id="Phobius"/>
    </source>
</evidence>
<dbReference type="InterPro" id="IPR029865">
    <property type="entry name" value="KIAA0319-like"/>
</dbReference>
<dbReference type="GO" id="GO:0001764">
    <property type="term" value="P:neuron migration"/>
    <property type="evidence" value="ECO:0007669"/>
    <property type="project" value="TreeGrafter"/>
</dbReference>
<dbReference type="CDD" id="cd00146">
    <property type="entry name" value="PKD"/>
    <property type="match status" value="3"/>
</dbReference>
<reference evidence="9" key="1">
    <citation type="submission" date="2025-08" db="UniProtKB">
        <authorList>
            <consortium name="Ensembl"/>
        </authorList>
    </citation>
    <scope>IDENTIFICATION</scope>
</reference>
<evidence type="ECO:0000256" key="1">
    <source>
        <dbReference type="ARBA" id="ARBA00004370"/>
    </source>
</evidence>
<dbReference type="SUPFAM" id="SSF49299">
    <property type="entry name" value="PKD domain"/>
    <property type="match status" value="3"/>
</dbReference>
<dbReference type="GO" id="GO:0005794">
    <property type="term" value="C:Golgi apparatus"/>
    <property type="evidence" value="ECO:0007669"/>
    <property type="project" value="TreeGrafter"/>
</dbReference>
<feature type="domain" description="PKD" evidence="8">
    <location>
        <begin position="284"/>
        <end position="356"/>
    </location>
</feature>
<feature type="compositionally biased region" description="Polar residues" evidence="6">
    <location>
        <begin position="43"/>
        <end position="62"/>
    </location>
</feature>
<proteinExistence type="predicted"/>
<evidence type="ECO:0000256" key="3">
    <source>
        <dbReference type="ARBA" id="ARBA00022989"/>
    </source>
</evidence>
<comment type="subcellular location">
    <subcellularLocation>
        <location evidence="1">Membrane</location>
    </subcellularLocation>
</comment>
<evidence type="ECO:0000256" key="5">
    <source>
        <dbReference type="ARBA" id="ARBA00023180"/>
    </source>
</evidence>
<dbReference type="PROSITE" id="PS50093">
    <property type="entry name" value="PKD"/>
    <property type="match status" value="1"/>
</dbReference>
<dbReference type="Gene3D" id="2.60.40.10">
    <property type="entry name" value="Immunoglobulins"/>
    <property type="match status" value="5"/>
</dbReference>
<dbReference type="FunFam" id="2.60.40.10:FF:000061">
    <property type="entry name" value="Dyslexia-associated protein KIAA0319 homolog"/>
    <property type="match status" value="1"/>
</dbReference>
<evidence type="ECO:0000313" key="10">
    <source>
        <dbReference type="Proteomes" id="UP000472260"/>
    </source>
</evidence>
<feature type="region of interest" description="Disordered" evidence="6">
    <location>
        <begin position="1"/>
        <end position="64"/>
    </location>
</feature>
<dbReference type="InterPro" id="IPR000601">
    <property type="entry name" value="PKD_dom"/>
</dbReference>
<dbReference type="PANTHER" id="PTHR46182">
    <property type="entry name" value="FI19480P1"/>
    <property type="match status" value="1"/>
</dbReference>
<dbReference type="GO" id="GO:0031410">
    <property type="term" value="C:cytoplasmic vesicle"/>
    <property type="evidence" value="ECO:0007669"/>
    <property type="project" value="TreeGrafter"/>
</dbReference>
<name>A0A671LQ07_9TELE</name>
<evidence type="ECO:0000256" key="2">
    <source>
        <dbReference type="ARBA" id="ARBA00022692"/>
    </source>
</evidence>
<evidence type="ECO:0000256" key="4">
    <source>
        <dbReference type="ARBA" id="ARBA00023136"/>
    </source>
</evidence>
<evidence type="ECO:0000313" key="9">
    <source>
        <dbReference type="Ensembl" id="ENSSANP00000021321.1"/>
    </source>
</evidence>